<proteinExistence type="inferred from homology"/>
<organism evidence="9 10">
    <name type="scientific">Ruegeria marisrubri</name>
    <dbReference type="NCBI Taxonomy" id="1685379"/>
    <lineage>
        <taxon>Bacteria</taxon>
        <taxon>Pseudomonadati</taxon>
        <taxon>Pseudomonadota</taxon>
        <taxon>Alphaproteobacteria</taxon>
        <taxon>Rhodobacterales</taxon>
        <taxon>Roseobacteraceae</taxon>
        <taxon>Ruegeria</taxon>
    </lineage>
</organism>
<dbReference type="GO" id="GO:0103118">
    <property type="term" value="F:UDP-3-O-[(3R)-3-hydroxyacyl]-glucosamine N-acyltransferase activity"/>
    <property type="evidence" value="ECO:0007669"/>
    <property type="project" value="UniProtKB-EC"/>
</dbReference>
<keyword evidence="3 7" id="KW-0808">Transferase</keyword>
<dbReference type="InterPro" id="IPR018357">
    <property type="entry name" value="Hexapep_transf_CS"/>
</dbReference>
<dbReference type="InterPro" id="IPR007691">
    <property type="entry name" value="LpxD"/>
</dbReference>
<accession>A0A101CZJ9</accession>
<comment type="caution">
    <text evidence="9">The sequence shown here is derived from an EMBL/GenBank/DDBJ whole genome shotgun (WGS) entry which is preliminary data.</text>
</comment>
<dbReference type="PROSITE" id="PS00101">
    <property type="entry name" value="HEXAPEP_TRANSFERASES"/>
    <property type="match status" value="1"/>
</dbReference>
<evidence type="ECO:0000256" key="2">
    <source>
        <dbReference type="ARBA" id="ARBA00022556"/>
    </source>
</evidence>
<evidence type="ECO:0000256" key="1">
    <source>
        <dbReference type="ARBA" id="ARBA00022516"/>
    </source>
</evidence>
<dbReference type="PANTHER" id="PTHR43378:SF2">
    <property type="entry name" value="UDP-3-O-ACYLGLUCOSAMINE N-ACYLTRANSFERASE 1, MITOCHONDRIAL-RELATED"/>
    <property type="match status" value="1"/>
</dbReference>
<dbReference type="Proteomes" id="UP000053791">
    <property type="component" value="Unassembled WGS sequence"/>
</dbReference>
<dbReference type="InterPro" id="IPR011004">
    <property type="entry name" value="Trimer_LpxA-like_sf"/>
</dbReference>
<comment type="subunit">
    <text evidence="7">Homotrimer.</text>
</comment>
<evidence type="ECO:0000313" key="9">
    <source>
        <dbReference type="EMBL" id="KUJ86124.1"/>
    </source>
</evidence>
<feature type="domain" description="UDP-3-O-[3-hydroxymyristoyl] glucosamine N-acyltransferase non-repeat region" evidence="8">
    <location>
        <begin position="22"/>
        <end position="89"/>
    </location>
</feature>
<dbReference type="HAMAP" id="MF_00523">
    <property type="entry name" value="LpxD"/>
    <property type="match status" value="1"/>
</dbReference>
<feature type="active site" description="Proton acceptor" evidence="7">
    <location>
        <position position="259"/>
    </location>
</feature>
<dbReference type="OrthoDB" id="9784739at2"/>
<keyword evidence="1 7" id="KW-0444">Lipid biosynthesis</keyword>
<comment type="pathway">
    <text evidence="7">Bacterial outer membrane biogenesis; LPS lipid A biosynthesis.</text>
</comment>
<dbReference type="NCBIfam" id="NF002060">
    <property type="entry name" value="PRK00892.1"/>
    <property type="match status" value="1"/>
</dbReference>
<comment type="catalytic activity">
    <reaction evidence="7">
        <text>a UDP-3-O-[(3R)-3-hydroxyacyl]-alpha-D-glucosamine + a (3R)-hydroxyacyl-[ACP] = a UDP-2-N,3-O-bis[(3R)-3-hydroxyacyl]-alpha-D-glucosamine + holo-[ACP] + H(+)</text>
        <dbReference type="Rhea" id="RHEA:53836"/>
        <dbReference type="Rhea" id="RHEA-COMP:9685"/>
        <dbReference type="Rhea" id="RHEA-COMP:9945"/>
        <dbReference type="ChEBI" id="CHEBI:15378"/>
        <dbReference type="ChEBI" id="CHEBI:64479"/>
        <dbReference type="ChEBI" id="CHEBI:78827"/>
        <dbReference type="ChEBI" id="CHEBI:137740"/>
        <dbReference type="ChEBI" id="CHEBI:137748"/>
        <dbReference type="EC" id="2.3.1.191"/>
    </reaction>
</comment>
<name>A0A101CZJ9_9RHOB</name>
<dbReference type="EMBL" id="LQBQ01000001">
    <property type="protein sequence ID" value="KUJ86124.1"/>
    <property type="molecule type" value="Genomic_DNA"/>
</dbReference>
<evidence type="ECO:0000313" key="10">
    <source>
        <dbReference type="Proteomes" id="UP000053791"/>
    </source>
</evidence>
<gene>
    <name evidence="7" type="primary">lpxD</name>
    <name evidence="9" type="ORF">AVO45_03935</name>
</gene>
<dbReference type="PANTHER" id="PTHR43378">
    <property type="entry name" value="UDP-3-O-ACYLGLUCOSAMINE N-ACYLTRANSFERASE"/>
    <property type="match status" value="1"/>
</dbReference>
<dbReference type="STRING" id="1685379.AVO45_03935"/>
<evidence type="ECO:0000256" key="3">
    <source>
        <dbReference type="ARBA" id="ARBA00022679"/>
    </source>
</evidence>
<dbReference type="SUPFAM" id="SSF51161">
    <property type="entry name" value="Trimeric LpxA-like enzymes"/>
    <property type="match status" value="1"/>
</dbReference>
<dbReference type="RefSeq" id="WP_068344576.1">
    <property type="nucleotide sequence ID" value="NZ_LQBQ01000001.1"/>
</dbReference>
<keyword evidence="4 7" id="KW-0677">Repeat</keyword>
<dbReference type="Pfam" id="PF00132">
    <property type="entry name" value="Hexapep"/>
    <property type="match status" value="1"/>
</dbReference>
<protein>
    <recommendedName>
        <fullName evidence="7">UDP-3-O-acylglucosamine N-acyltransferase</fullName>
        <ecNumber evidence="7">2.3.1.191</ecNumber>
    </recommendedName>
</protein>
<evidence type="ECO:0000256" key="6">
    <source>
        <dbReference type="ARBA" id="ARBA00023315"/>
    </source>
</evidence>
<evidence type="ECO:0000256" key="4">
    <source>
        <dbReference type="ARBA" id="ARBA00022737"/>
    </source>
</evidence>
<keyword evidence="5 7" id="KW-0443">Lipid metabolism</keyword>
<dbReference type="Gene3D" id="2.160.10.10">
    <property type="entry name" value="Hexapeptide repeat proteins"/>
    <property type="match status" value="1"/>
</dbReference>
<dbReference type="GO" id="GO:0016020">
    <property type="term" value="C:membrane"/>
    <property type="evidence" value="ECO:0007669"/>
    <property type="project" value="GOC"/>
</dbReference>
<keyword evidence="2 7" id="KW-0441">Lipid A biosynthesis</keyword>
<reference evidence="9 10" key="1">
    <citation type="submission" date="2015-12" db="EMBL/GenBank/DDBJ databases">
        <authorList>
            <person name="Shamseldin A."/>
            <person name="Moawad H."/>
            <person name="Abd El-Rahim W.M."/>
            <person name="Sadowsky M.J."/>
        </authorList>
    </citation>
    <scope>NUCLEOTIDE SEQUENCE [LARGE SCALE GENOMIC DNA]</scope>
    <source>
        <strain evidence="9 10">ZGT118</strain>
    </source>
</reference>
<dbReference type="CDD" id="cd03352">
    <property type="entry name" value="LbH_LpxD"/>
    <property type="match status" value="1"/>
</dbReference>
<dbReference type="InterPro" id="IPR020573">
    <property type="entry name" value="UDP_GlcNAc_AcTrfase_non-rep"/>
</dbReference>
<dbReference type="Gene3D" id="3.40.1390.10">
    <property type="entry name" value="MurE/MurF, N-terminal domain"/>
    <property type="match status" value="1"/>
</dbReference>
<keyword evidence="10" id="KW-1185">Reference proteome</keyword>
<dbReference type="NCBIfam" id="TIGR01853">
    <property type="entry name" value="lipid_A_lpxD"/>
    <property type="match status" value="1"/>
</dbReference>
<dbReference type="UniPathway" id="UPA00973"/>
<comment type="similarity">
    <text evidence="7">Belongs to the transferase hexapeptide repeat family. LpxD subfamily.</text>
</comment>
<sequence>MQFTIQQIADALGAEADGNTELTILRVAEPGDAGQTDLAMAMSPKYAEALAAGSARAAVLWPGADWRAMGLEAAIFVPRPRMAMAGITAMLDRGQGVAEGIHPSAVIDPTAEIGSGVSIGPLTVVGARARIGDGSVIGPHCVIGMDASLGENAVLREMVSIGARAVIGDRFIAQPGARIGGDGFSFVTPEVSGVENVRKTMGDQGDAKAQSWLRIHSLGAVEIGDDVEVGANCTIDNGTIRNTRIGNGTKLDNLVHVGHNTRVGNDCLLCGQTGVSGSVEIGNNVVLGGQTGVVDNIFIGDRVISGGGTKILSNVPAGRVIMGYPGVKMETHTEIYKAQRRLPRLARDVEALKKAVSKQGSSD</sequence>
<evidence type="ECO:0000256" key="5">
    <source>
        <dbReference type="ARBA" id="ARBA00023098"/>
    </source>
</evidence>
<dbReference type="InterPro" id="IPR001451">
    <property type="entry name" value="Hexapep"/>
</dbReference>
<keyword evidence="6 7" id="KW-0012">Acyltransferase</keyword>
<evidence type="ECO:0000259" key="8">
    <source>
        <dbReference type="Pfam" id="PF04613"/>
    </source>
</evidence>
<evidence type="ECO:0000256" key="7">
    <source>
        <dbReference type="HAMAP-Rule" id="MF_00523"/>
    </source>
</evidence>
<dbReference type="EC" id="2.3.1.191" evidence="7"/>
<dbReference type="GO" id="GO:0009245">
    <property type="term" value="P:lipid A biosynthetic process"/>
    <property type="evidence" value="ECO:0007669"/>
    <property type="project" value="UniProtKB-UniRule"/>
</dbReference>
<dbReference type="AlphaFoldDB" id="A0A101CZJ9"/>
<comment type="function">
    <text evidence="7">Catalyzes the N-acylation of UDP-3-O-acylglucosamine using 3-hydroxyacyl-ACP as the acyl donor. Is involved in the biosynthesis of lipid A, a phosphorylated glycolipid that anchors the lipopolysaccharide to the outer membrane of the cell.</text>
</comment>
<dbReference type="Pfam" id="PF04613">
    <property type="entry name" value="LpxD"/>
    <property type="match status" value="1"/>
</dbReference>
<dbReference type="GO" id="GO:0016410">
    <property type="term" value="F:N-acyltransferase activity"/>
    <property type="evidence" value="ECO:0007669"/>
    <property type="project" value="InterPro"/>
</dbReference>